<feature type="domain" description="CNNM transmembrane" evidence="5">
    <location>
        <begin position="1"/>
        <end position="198"/>
    </location>
</feature>
<dbReference type="EMBL" id="VSSQ01000038">
    <property type="protein sequence ID" value="MPL67736.1"/>
    <property type="molecule type" value="Genomic_DNA"/>
</dbReference>
<dbReference type="InterPro" id="IPR005170">
    <property type="entry name" value="Transptr-assoc_dom"/>
</dbReference>
<evidence type="ECO:0000313" key="6">
    <source>
        <dbReference type="EMBL" id="MPL67736.1"/>
    </source>
</evidence>
<dbReference type="Pfam" id="PF03471">
    <property type="entry name" value="CorC_HlyC"/>
    <property type="match status" value="1"/>
</dbReference>
<evidence type="ECO:0000256" key="3">
    <source>
        <dbReference type="SAM" id="Phobius"/>
    </source>
</evidence>
<protein>
    <submittedName>
        <fullName evidence="6">Uncharacterized protein</fullName>
    </submittedName>
</protein>
<dbReference type="Pfam" id="PF00571">
    <property type="entry name" value="CBS"/>
    <property type="match status" value="1"/>
</dbReference>
<feature type="transmembrane region" description="Helical" evidence="3">
    <location>
        <begin position="101"/>
        <end position="121"/>
    </location>
</feature>
<dbReference type="InterPro" id="IPR000644">
    <property type="entry name" value="CBS_dom"/>
</dbReference>
<comment type="caution">
    <text evidence="6">The sequence shown here is derived from an EMBL/GenBank/DDBJ whole genome shotgun (WGS) entry which is preliminary data.</text>
</comment>
<dbReference type="PROSITE" id="PS51846">
    <property type="entry name" value="CNNM"/>
    <property type="match status" value="1"/>
</dbReference>
<dbReference type="InterPro" id="IPR036318">
    <property type="entry name" value="FAD-bd_PCMH-like_sf"/>
</dbReference>
<dbReference type="InterPro" id="IPR051676">
    <property type="entry name" value="UPF0053_domain"/>
</dbReference>
<dbReference type="SUPFAM" id="SSF56176">
    <property type="entry name" value="FAD-binding/transporter-associated domain-like"/>
    <property type="match status" value="1"/>
</dbReference>
<dbReference type="InterPro" id="IPR016169">
    <property type="entry name" value="FAD-bd_PCMH_sub2"/>
</dbReference>
<evidence type="ECO:0000256" key="1">
    <source>
        <dbReference type="ARBA" id="ARBA00004651"/>
    </source>
</evidence>
<accession>A0A644TLB0</accession>
<feature type="domain" description="CBS" evidence="4">
    <location>
        <begin position="217"/>
        <end position="277"/>
    </location>
</feature>
<name>A0A644TLB0_9ZZZZ</name>
<dbReference type="AlphaFoldDB" id="A0A644TLB0"/>
<dbReference type="SMART" id="SM01091">
    <property type="entry name" value="CorC_HlyC"/>
    <property type="match status" value="1"/>
</dbReference>
<sequence>MLLEIAIILALILLNGFFSLAEMSLVSSRKARLRHEADQGKKNYTLALAAAEQPAPYLSSIQVAITLIGILTGAVGGATVSRNLEIWLKSFPALSGVAQSLSVIVVVLLTTLVSVVLGELVPKNLALSKPESIAAAVIRPLTAVSAAFSPLARFLSGATNLVIKLLGYGKHSEPTVTEDEVMVLIAQGAESGVFENSEKEMVEGVLDLDDRRVTAFMTPRTDVVTLDLDDDEAVLREEILANSDYACLPAVEGDLDRVVGMLDMRKALAIMASGRPFDIKAQLSAPVLIPESISALRALAILKDKEARTGLIVDEYGGISGLVTVPDLLFSVLAGLDQNESEETAGLVRREDGSYLVDGALTIGEFAEALEVNESAFDTNAYDTVAGLVLFCMGSIPKAGEACEWAGLHIEIVDMDGNRIDKLLVSKIEAMEKPEELEAQT</sequence>
<dbReference type="PANTHER" id="PTHR43099">
    <property type="entry name" value="UPF0053 PROTEIN YRKA"/>
    <property type="match status" value="1"/>
</dbReference>
<dbReference type="Pfam" id="PF01595">
    <property type="entry name" value="CNNM"/>
    <property type="match status" value="1"/>
</dbReference>
<dbReference type="SUPFAM" id="SSF54631">
    <property type="entry name" value="CBS-domain pair"/>
    <property type="match status" value="1"/>
</dbReference>
<feature type="domain" description="CBS" evidence="4">
    <location>
        <begin position="282"/>
        <end position="338"/>
    </location>
</feature>
<dbReference type="Gene3D" id="3.30.465.10">
    <property type="match status" value="1"/>
</dbReference>
<keyword evidence="3" id="KW-1133">Transmembrane helix</keyword>
<gene>
    <name evidence="6" type="ORF">SDC9_13434</name>
</gene>
<dbReference type="Gene3D" id="3.10.580.10">
    <property type="entry name" value="CBS-domain"/>
    <property type="match status" value="1"/>
</dbReference>
<comment type="subcellular location">
    <subcellularLocation>
        <location evidence="1">Cell membrane</location>
        <topology evidence="1">Multi-pass membrane protein</topology>
    </subcellularLocation>
</comment>
<dbReference type="InterPro" id="IPR002550">
    <property type="entry name" value="CNNM"/>
</dbReference>
<evidence type="ECO:0000259" key="5">
    <source>
        <dbReference type="PROSITE" id="PS51846"/>
    </source>
</evidence>
<evidence type="ECO:0000256" key="2">
    <source>
        <dbReference type="ARBA" id="ARBA00022475"/>
    </source>
</evidence>
<evidence type="ECO:0000259" key="4">
    <source>
        <dbReference type="PROSITE" id="PS51371"/>
    </source>
</evidence>
<dbReference type="InterPro" id="IPR046342">
    <property type="entry name" value="CBS_dom_sf"/>
</dbReference>
<keyword evidence="3" id="KW-0472">Membrane</keyword>
<keyword evidence="2" id="KW-1003">Cell membrane</keyword>
<dbReference type="PROSITE" id="PS51371">
    <property type="entry name" value="CBS"/>
    <property type="match status" value="2"/>
</dbReference>
<dbReference type="GO" id="GO:0005886">
    <property type="term" value="C:plasma membrane"/>
    <property type="evidence" value="ECO:0007669"/>
    <property type="project" value="UniProtKB-SubCell"/>
</dbReference>
<reference evidence="6" key="1">
    <citation type="submission" date="2019-08" db="EMBL/GenBank/DDBJ databases">
        <authorList>
            <person name="Kucharzyk K."/>
            <person name="Murdoch R.W."/>
            <person name="Higgins S."/>
            <person name="Loffler F."/>
        </authorList>
    </citation>
    <scope>NUCLEOTIDE SEQUENCE</scope>
</reference>
<proteinExistence type="predicted"/>
<organism evidence="6">
    <name type="scientific">bioreactor metagenome</name>
    <dbReference type="NCBI Taxonomy" id="1076179"/>
    <lineage>
        <taxon>unclassified sequences</taxon>
        <taxon>metagenomes</taxon>
        <taxon>ecological metagenomes</taxon>
    </lineage>
</organism>
<keyword evidence="3" id="KW-0812">Transmembrane</keyword>
<feature type="transmembrane region" description="Helical" evidence="3">
    <location>
        <begin position="6"/>
        <end position="26"/>
    </location>
</feature>
<dbReference type="PANTHER" id="PTHR43099:SF5">
    <property type="entry name" value="HLYC_CORC FAMILY TRANSPORTER"/>
    <property type="match status" value="1"/>
</dbReference>
<dbReference type="GO" id="GO:0050660">
    <property type="term" value="F:flavin adenine dinucleotide binding"/>
    <property type="evidence" value="ECO:0007669"/>
    <property type="project" value="InterPro"/>
</dbReference>
<feature type="transmembrane region" description="Helical" evidence="3">
    <location>
        <begin position="63"/>
        <end position="81"/>
    </location>
</feature>